<reference evidence="1 3" key="1">
    <citation type="submission" date="2016-02" db="EMBL/GenBank/DDBJ databases">
        <authorList>
            <person name="Holder M.E."/>
            <person name="Ajami N.J."/>
            <person name="Petrosino J.F."/>
        </authorList>
    </citation>
    <scope>NUCLEOTIDE SEQUENCE [LARGE SCALE GENOMIC DNA]</scope>
    <source>
        <strain evidence="1 3">CCUG 32990</strain>
    </source>
</reference>
<evidence type="ECO:0000313" key="4">
    <source>
        <dbReference type="Proteomes" id="UP000215539"/>
    </source>
</evidence>
<evidence type="ECO:0000313" key="1">
    <source>
        <dbReference type="EMBL" id="AMD86018.1"/>
    </source>
</evidence>
<evidence type="ECO:0000313" key="3">
    <source>
        <dbReference type="Proteomes" id="UP000065822"/>
    </source>
</evidence>
<dbReference type="SUPFAM" id="SSF52266">
    <property type="entry name" value="SGNH hydrolase"/>
    <property type="match status" value="1"/>
</dbReference>
<dbReference type="Gene3D" id="3.40.50.1110">
    <property type="entry name" value="SGNH hydrolase"/>
    <property type="match status" value="1"/>
</dbReference>
<dbReference type="Proteomes" id="UP000065822">
    <property type="component" value="Chromosome"/>
</dbReference>
<dbReference type="EMBL" id="LT906449">
    <property type="protein sequence ID" value="SNV14763.1"/>
    <property type="molecule type" value="Genomic_DNA"/>
</dbReference>
<gene>
    <name evidence="1" type="ORF">AXF12_11175</name>
    <name evidence="2" type="ORF">SAMEA44541418_01911</name>
</gene>
<dbReference type="InterPro" id="IPR036514">
    <property type="entry name" value="SGNH_hydro_sf"/>
</dbReference>
<keyword evidence="3" id="KW-1185">Reference proteome</keyword>
<proteinExistence type="predicted"/>
<name>A0AAX2H123_9FLAO</name>
<organism evidence="2 4">
    <name type="scientific">Capnocytophaga haemolytica</name>
    <dbReference type="NCBI Taxonomy" id="45243"/>
    <lineage>
        <taxon>Bacteria</taxon>
        <taxon>Pseudomonadati</taxon>
        <taxon>Bacteroidota</taxon>
        <taxon>Flavobacteriia</taxon>
        <taxon>Flavobacteriales</taxon>
        <taxon>Flavobacteriaceae</taxon>
        <taxon>Capnocytophaga</taxon>
    </lineage>
</organism>
<evidence type="ECO:0000313" key="2">
    <source>
        <dbReference type="EMBL" id="SNV14763.1"/>
    </source>
</evidence>
<accession>A0AAX2H123</accession>
<dbReference type="EMBL" id="CP014227">
    <property type="protein sequence ID" value="AMD86018.1"/>
    <property type="molecule type" value="Genomic_DNA"/>
</dbReference>
<dbReference type="KEGG" id="chg:AXF12_11175"/>
<protein>
    <submittedName>
        <fullName evidence="1">Lipase</fullName>
    </submittedName>
</protein>
<dbReference type="AlphaFoldDB" id="A0AAX2H123"/>
<dbReference type="Gene3D" id="2.60.120.1360">
    <property type="match status" value="1"/>
</dbReference>
<reference evidence="2 4" key="2">
    <citation type="submission" date="2017-06" db="EMBL/GenBank/DDBJ databases">
        <authorList>
            <consortium name="Pathogen Informatics"/>
        </authorList>
    </citation>
    <scope>NUCLEOTIDE SEQUENCE [LARGE SCALE GENOMIC DNA]</scope>
    <source>
        <strain evidence="2 4">NCTC12947</strain>
    </source>
</reference>
<dbReference type="Proteomes" id="UP000215539">
    <property type="component" value="Chromosome 1"/>
</dbReference>
<dbReference type="RefSeq" id="WP_066431265.1">
    <property type="nucleotide sequence ID" value="NZ_CP014227.1"/>
</dbReference>
<dbReference type="GO" id="GO:0016788">
    <property type="term" value="F:hydrolase activity, acting on ester bonds"/>
    <property type="evidence" value="ECO:0007669"/>
    <property type="project" value="UniProtKB-ARBA"/>
</dbReference>
<sequence>MQPKNILLFIVSVLLALLLMTLFSSYYTTPQGTVREGIAIGGKMLRYPTVDILFRQEEKENHKVDELIKDTKTIVKEEDVVTVADTITAPPDSLDTNAMGKIYYPGNRIDYIRDLKKRLRKGICQIVHYGDSQLEGDRITAYVRNRLQMAYSGGGPGFVPIKVVYGQNSLDITTSPQWERYAFFDRKQRKGVAHNKYGLFATYSRFTPYYALPVDTTKVKFTTASFTVKPSVKSYARLRNYTKFALYYGNTTTPVDIRVYQDGVLIREDALIADGQAHAYRLNFTTTPAELKVEFLTRVSPDFYGITLDAAAGVRMDNVAMRGEAGRIFTRMNYPNIRQMSVERPVDIFIFQYGGNTIPYMRTEHQLREYVQGLLYNMKYLKKANPTAMLMLIGPGDMTTSQNGKLVTYPMLPKLNEIMKEQCLENGIAYFSLYEAMGGTNSMETWVKKGMAASDYVHFTPKGTQLISEVFYQCLHNDLNAVE</sequence>